<name>A0A0F9A361_9ZZZZ</name>
<organism evidence="1">
    <name type="scientific">marine sediment metagenome</name>
    <dbReference type="NCBI Taxonomy" id="412755"/>
    <lineage>
        <taxon>unclassified sequences</taxon>
        <taxon>metagenomes</taxon>
        <taxon>ecological metagenomes</taxon>
    </lineage>
</organism>
<protein>
    <submittedName>
        <fullName evidence="1">Uncharacterized protein</fullName>
    </submittedName>
</protein>
<comment type="caution">
    <text evidence="1">The sequence shown here is derived from an EMBL/GenBank/DDBJ whole genome shotgun (WGS) entry which is preliminary data.</text>
</comment>
<dbReference type="EMBL" id="LAZR01059997">
    <property type="protein sequence ID" value="KKK66616.1"/>
    <property type="molecule type" value="Genomic_DNA"/>
</dbReference>
<proteinExistence type="predicted"/>
<reference evidence="1" key="1">
    <citation type="journal article" date="2015" name="Nature">
        <title>Complex archaea that bridge the gap between prokaryotes and eukaryotes.</title>
        <authorList>
            <person name="Spang A."/>
            <person name="Saw J.H."/>
            <person name="Jorgensen S.L."/>
            <person name="Zaremba-Niedzwiedzka K."/>
            <person name="Martijn J."/>
            <person name="Lind A.E."/>
            <person name="van Eijk R."/>
            <person name="Schleper C."/>
            <person name="Guy L."/>
            <person name="Ettema T.J."/>
        </authorList>
    </citation>
    <scope>NUCLEOTIDE SEQUENCE</scope>
</reference>
<accession>A0A0F9A361</accession>
<gene>
    <name evidence="1" type="ORF">LCGC14_2962310</name>
</gene>
<sequence length="94" mass="10423">MKMQLTIGFISNKTIIVLAEEACLRDLMTAIKAAVLEESDVLISPNDYMHDDDPLPQEIWIKPTLVEVLILNNVSNIRTPKKDLLIPAGNVPVA</sequence>
<evidence type="ECO:0000313" key="1">
    <source>
        <dbReference type="EMBL" id="KKK66616.1"/>
    </source>
</evidence>
<dbReference type="AlphaFoldDB" id="A0A0F9A361"/>